<feature type="transmembrane region" description="Helical" evidence="7">
    <location>
        <begin position="116"/>
        <end position="137"/>
    </location>
</feature>
<dbReference type="GO" id="GO:0005886">
    <property type="term" value="C:plasma membrane"/>
    <property type="evidence" value="ECO:0007669"/>
    <property type="project" value="UniProtKB-SubCell"/>
</dbReference>
<feature type="transmembrane region" description="Helical" evidence="7">
    <location>
        <begin position="370"/>
        <end position="396"/>
    </location>
</feature>
<evidence type="ECO:0000256" key="3">
    <source>
        <dbReference type="ARBA" id="ARBA00022475"/>
    </source>
</evidence>
<organism evidence="8 9">
    <name type="scientific">Mucilaginibacter corticis</name>
    <dbReference type="NCBI Taxonomy" id="2597670"/>
    <lineage>
        <taxon>Bacteria</taxon>
        <taxon>Pseudomonadati</taxon>
        <taxon>Bacteroidota</taxon>
        <taxon>Sphingobacteriia</taxon>
        <taxon>Sphingobacteriales</taxon>
        <taxon>Sphingobacteriaceae</taxon>
        <taxon>Mucilaginibacter</taxon>
    </lineage>
</organism>
<comment type="similarity">
    <text evidence="2">Belongs to the polysaccharide synthase family.</text>
</comment>
<feature type="transmembrane region" description="Helical" evidence="7">
    <location>
        <begin position="81"/>
        <end position="104"/>
    </location>
</feature>
<dbReference type="EMBL" id="VLPK01000001">
    <property type="protein sequence ID" value="TSJ43076.1"/>
    <property type="molecule type" value="Genomic_DNA"/>
</dbReference>
<feature type="transmembrane region" description="Helical" evidence="7">
    <location>
        <begin position="327"/>
        <end position="350"/>
    </location>
</feature>
<evidence type="ECO:0000256" key="2">
    <source>
        <dbReference type="ARBA" id="ARBA00007430"/>
    </source>
</evidence>
<dbReference type="Pfam" id="PF13440">
    <property type="entry name" value="Polysacc_synt_3"/>
    <property type="match status" value="1"/>
</dbReference>
<dbReference type="PANTHER" id="PTHR30250:SF10">
    <property type="entry name" value="LIPOPOLYSACCHARIDE BIOSYNTHESIS PROTEIN WZXC"/>
    <property type="match status" value="1"/>
</dbReference>
<feature type="transmembrane region" description="Helical" evidence="7">
    <location>
        <begin position="212"/>
        <end position="235"/>
    </location>
</feature>
<feature type="transmembrane region" description="Helical" evidence="7">
    <location>
        <begin position="444"/>
        <end position="462"/>
    </location>
</feature>
<keyword evidence="5 7" id="KW-1133">Transmembrane helix</keyword>
<evidence type="ECO:0000313" key="8">
    <source>
        <dbReference type="EMBL" id="TSJ43076.1"/>
    </source>
</evidence>
<dbReference type="CDD" id="cd13127">
    <property type="entry name" value="MATE_tuaB_like"/>
    <property type="match status" value="1"/>
</dbReference>
<gene>
    <name evidence="8" type="ORF">FO440_02480</name>
</gene>
<comment type="caution">
    <text evidence="8">The sequence shown here is derived from an EMBL/GenBank/DDBJ whole genome shotgun (WGS) entry which is preliminary data.</text>
</comment>
<dbReference type="PANTHER" id="PTHR30250">
    <property type="entry name" value="PST FAMILY PREDICTED COLANIC ACID TRANSPORTER"/>
    <property type="match status" value="1"/>
</dbReference>
<evidence type="ECO:0000256" key="5">
    <source>
        <dbReference type="ARBA" id="ARBA00022989"/>
    </source>
</evidence>
<proteinExistence type="inferred from homology"/>
<feature type="transmembrane region" description="Helical" evidence="7">
    <location>
        <begin position="416"/>
        <end position="437"/>
    </location>
</feature>
<feature type="transmembrane region" description="Helical" evidence="7">
    <location>
        <begin position="21"/>
        <end position="39"/>
    </location>
</feature>
<evidence type="ECO:0000256" key="4">
    <source>
        <dbReference type="ARBA" id="ARBA00022692"/>
    </source>
</evidence>
<keyword evidence="9" id="KW-1185">Reference proteome</keyword>
<name>A0A556MT34_9SPHI</name>
<comment type="subcellular location">
    <subcellularLocation>
        <location evidence="1">Cell membrane</location>
        <topology evidence="1">Multi-pass membrane protein</topology>
    </subcellularLocation>
</comment>
<dbReference type="OrthoDB" id="9770347at2"/>
<evidence type="ECO:0000256" key="7">
    <source>
        <dbReference type="SAM" id="Phobius"/>
    </source>
</evidence>
<evidence type="ECO:0000256" key="1">
    <source>
        <dbReference type="ARBA" id="ARBA00004651"/>
    </source>
</evidence>
<feature type="transmembrane region" description="Helical" evidence="7">
    <location>
        <begin position="288"/>
        <end position="307"/>
    </location>
</feature>
<dbReference type="RefSeq" id="WP_144246641.1">
    <property type="nucleotide sequence ID" value="NZ_VLPK01000001.1"/>
</dbReference>
<dbReference type="Proteomes" id="UP000318733">
    <property type="component" value="Unassembled WGS sequence"/>
</dbReference>
<keyword evidence="4 7" id="KW-0812">Transmembrane</keyword>
<feature type="transmembrane region" description="Helical" evidence="7">
    <location>
        <begin position="149"/>
        <end position="166"/>
    </location>
</feature>
<protein>
    <submittedName>
        <fullName evidence="8">Lipopolysaccharide biosynthesis protein</fullName>
    </submittedName>
</protein>
<feature type="transmembrane region" description="Helical" evidence="7">
    <location>
        <begin position="45"/>
        <end position="69"/>
    </location>
</feature>
<evidence type="ECO:0000256" key="6">
    <source>
        <dbReference type="ARBA" id="ARBA00023136"/>
    </source>
</evidence>
<keyword evidence="6 7" id="KW-0472">Membrane</keyword>
<accession>A0A556MT34</accession>
<dbReference type="AlphaFoldDB" id="A0A556MT34"/>
<evidence type="ECO:0000313" key="9">
    <source>
        <dbReference type="Proteomes" id="UP000318733"/>
    </source>
</evidence>
<keyword evidence="3" id="KW-1003">Cell membrane</keyword>
<dbReference type="InterPro" id="IPR050833">
    <property type="entry name" value="Poly_Biosynth_Transport"/>
</dbReference>
<reference evidence="8 9" key="1">
    <citation type="submission" date="2019-07" db="EMBL/GenBank/DDBJ databases">
        <authorList>
            <person name="Huq M.A."/>
        </authorList>
    </citation>
    <scope>NUCLEOTIDE SEQUENCE [LARGE SCALE GENOMIC DNA]</scope>
    <source>
        <strain evidence="8 9">MAH-19</strain>
    </source>
</reference>
<sequence length="486" mass="54085">MVSSLGSSMFKGAIWSTIERLSVQLVQFIIGIIISRILSPSEYGTIGLLAVFIAFFTVLIDSGFTKALIQKQNRTETDLSTIFFFNILISVVCYIVLWIAAPFIARFYAAPILTSLTRFLSFSMILNAFFAIPLTILTIRIDFKSIAKINLISIILSGGIGIVSAYKGFGVWSLAFQIVGRSVFTIILMWLKIKWKPQFVFSIQALKTMYGFGSKYVLSALLSMVVNNISALFIAKLINAKELGYYTRGTQFADVVFGTFNSVLDSVLLPGLSTIQNEKENLVGMTRFVIKSTALISTPVLIGLATIANPLVSTLLTDKWLPAVPIMQIICIARLITIIAGININILYVLGRTDLTLKQDYVKIIVRITLLMISFKFGIFYIALAELSSTIIHFFINCYSPGKILEYGAVKQIKDLMPIFLISMLMVISMYATMVVIDKNIIKILVAPVIGAMVYLSALYVFRIKEFFILLNKVKLLIKVPNTNLT</sequence>